<proteinExistence type="predicted"/>
<dbReference type="AlphaFoldDB" id="A0ABD0P865"/>
<organism evidence="1 2">
    <name type="scientific">Cirrhinus mrigala</name>
    <name type="common">Mrigala</name>
    <dbReference type="NCBI Taxonomy" id="683832"/>
    <lineage>
        <taxon>Eukaryota</taxon>
        <taxon>Metazoa</taxon>
        <taxon>Chordata</taxon>
        <taxon>Craniata</taxon>
        <taxon>Vertebrata</taxon>
        <taxon>Euteleostomi</taxon>
        <taxon>Actinopterygii</taxon>
        <taxon>Neopterygii</taxon>
        <taxon>Teleostei</taxon>
        <taxon>Ostariophysi</taxon>
        <taxon>Cypriniformes</taxon>
        <taxon>Cyprinidae</taxon>
        <taxon>Labeoninae</taxon>
        <taxon>Labeonini</taxon>
        <taxon>Cirrhinus</taxon>
    </lineage>
</organism>
<evidence type="ECO:0000313" key="2">
    <source>
        <dbReference type="Proteomes" id="UP001529510"/>
    </source>
</evidence>
<feature type="non-terminal residue" evidence="1">
    <location>
        <position position="114"/>
    </location>
</feature>
<evidence type="ECO:0000313" key="1">
    <source>
        <dbReference type="EMBL" id="KAL0169977.1"/>
    </source>
</evidence>
<dbReference type="EMBL" id="JAMKFB020000017">
    <property type="protein sequence ID" value="KAL0169977.1"/>
    <property type="molecule type" value="Genomic_DNA"/>
</dbReference>
<name>A0ABD0P865_CIRMR</name>
<reference evidence="1 2" key="1">
    <citation type="submission" date="2024-05" db="EMBL/GenBank/DDBJ databases">
        <title>Genome sequencing and assembly of Indian major carp, Cirrhinus mrigala (Hamilton, 1822).</title>
        <authorList>
            <person name="Mohindra V."/>
            <person name="Chowdhury L.M."/>
            <person name="Lal K."/>
            <person name="Jena J.K."/>
        </authorList>
    </citation>
    <scope>NUCLEOTIDE SEQUENCE [LARGE SCALE GENOMIC DNA]</scope>
    <source>
        <strain evidence="1">CM1030</strain>
        <tissue evidence="1">Blood</tissue>
    </source>
</reference>
<protein>
    <submittedName>
        <fullName evidence="1">Uncharacterized protein</fullName>
    </submittedName>
</protein>
<dbReference type="Proteomes" id="UP001529510">
    <property type="component" value="Unassembled WGS sequence"/>
</dbReference>
<comment type="caution">
    <text evidence="1">The sequence shown here is derived from an EMBL/GenBank/DDBJ whole genome shotgun (WGS) entry which is preliminary data.</text>
</comment>
<sequence length="114" mass="13093">MFLMSLVSAGWGFEDVQLLNWLVQLSIKQKMRSDWLVWADLQVSYALREAGLGEGDQSPSVYISNHLKLVTDTNEKAKANEFNVFGFKPREHTLNRLQQVQLQARHVRHINIAA</sequence>
<accession>A0ABD0P865</accession>
<keyword evidence="2" id="KW-1185">Reference proteome</keyword>
<gene>
    <name evidence="1" type="ORF">M9458_034573</name>
</gene>